<comment type="caution">
    <text evidence="1">The sequence shown here is derived from an EMBL/GenBank/DDBJ whole genome shotgun (WGS) entry which is preliminary data.</text>
</comment>
<reference evidence="1 2" key="1">
    <citation type="journal article" date="2023" name="Nucleic Acids Res.">
        <title>The hologenome of Daphnia magna reveals possible DNA methylation and microbiome-mediated evolution of the host genome.</title>
        <authorList>
            <person name="Chaturvedi A."/>
            <person name="Li X."/>
            <person name="Dhandapani V."/>
            <person name="Marshall H."/>
            <person name="Kissane S."/>
            <person name="Cuenca-Cambronero M."/>
            <person name="Asole G."/>
            <person name="Calvet F."/>
            <person name="Ruiz-Romero M."/>
            <person name="Marangio P."/>
            <person name="Guigo R."/>
            <person name="Rago D."/>
            <person name="Mirbahai L."/>
            <person name="Eastwood N."/>
            <person name="Colbourne J.K."/>
            <person name="Zhou J."/>
            <person name="Mallon E."/>
            <person name="Orsini L."/>
        </authorList>
    </citation>
    <scope>NUCLEOTIDE SEQUENCE [LARGE SCALE GENOMIC DNA]</scope>
    <source>
        <strain evidence="1">LRV0_1</strain>
    </source>
</reference>
<name>A0ABQ9Z9H2_9CRUS</name>
<evidence type="ECO:0000313" key="1">
    <source>
        <dbReference type="EMBL" id="KAK4009160.1"/>
    </source>
</evidence>
<keyword evidence="2" id="KW-1185">Reference proteome</keyword>
<evidence type="ECO:0000313" key="2">
    <source>
        <dbReference type="Proteomes" id="UP001234178"/>
    </source>
</evidence>
<sequence>MEIINVKLAQDRVSLDDVVKVGILFNVIDWSCLWSTSTFLPESFNGDLLKLFNGTQHVIEQMAGNYLLKSAVRDEVLQLTKSHQVPSPVHSLFTELLHLPRARELSKGILVNNDKIKLMGKADNRRKITIEEEVAIRNFLTSNVEYRSLLKDEDDFDECINSYARFQILESLSYLALQNKFDLSCACSW</sequence>
<protein>
    <submittedName>
        <fullName evidence="1">Uncharacterized protein</fullName>
    </submittedName>
</protein>
<organism evidence="1 2">
    <name type="scientific">Daphnia magna</name>
    <dbReference type="NCBI Taxonomy" id="35525"/>
    <lineage>
        <taxon>Eukaryota</taxon>
        <taxon>Metazoa</taxon>
        <taxon>Ecdysozoa</taxon>
        <taxon>Arthropoda</taxon>
        <taxon>Crustacea</taxon>
        <taxon>Branchiopoda</taxon>
        <taxon>Diplostraca</taxon>
        <taxon>Cladocera</taxon>
        <taxon>Anomopoda</taxon>
        <taxon>Daphniidae</taxon>
        <taxon>Daphnia</taxon>
    </lineage>
</organism>
<gene>
    <name evidence="1" type="ORF">OUZ56_018243</name>
</gene>
<dbReference type="EMBL" id="JAOYFB010000003">
    <property type="protein sequence ID" value="KAK4009160.1"/>
    <property type="molecule type" value="Genomic_DNA"/>
</dbReference>
<proteinExistence type="predicted"/>
<dbReference type="Proteomes" id="UP001234178">
    <property type="component" value="Unassembled WGS sequence"/>
</dbReference>
<accession>A0ABQ9Z9H2</accession>